<feature type="compositionally biased region" description="Low complexity" evidence="2">
    <location>
        <begin position="329"/>
        <end position="365"/>
    </location>
</feature>
<feature type="compositionally biased region" description="Polar residues" evidence="2">
    <location>
        <begin position="480"/>
        <end position="491"/>
    </location>
</feature>
<dbReference type="EMBL" id="AP027452">
    <property type="protein sequence ID" value="BDY28264.1"/>
    <property type="molecule type" value="Genomic_DNA"/>
</dbReference>
<feature type="domain" description="Novel toxin 15" evidence="4">
    <location>
        <begin position="1920"/>
        <end position="2044"/>
    </location>
</feature>
<evidence type="ECO:0000256" key="2">
    <source>
        <dbReference type="SAM" id="MobiDB-lite"/>
    </source>
</evidence>
<reference evidence="6" key="1">
    <citation type="submission" date="2023-03" db="EMBL/GenBank/DDBJ databases">
        <title>Draft genome sequence of a Mycolicibacterium mageritense strain H4_3_1 isolated from a hybrid biological-inorganic system reactor.</title>
        <authorList>
            <person name="Feng X."/>
            <person name="Kazama D."/>
            <person name="Sato K."/>
            <person name="Kobayashi H."/>
        </authorList>
    </citation>
    <scope>NUCLEOTIDE SEQUENCE</scope>
    <source>
        <strain evidence="6">H4_3_1</strain>
    </source>
</reference>
<evidence type="ECO:0000259" key="3">
    <source>
        <dbReference type="Pfam" id="PF06259"/>
    </source>
</evidence>
<evidence type="ECO:0000256" key="1">
    <source>
        <dbReference type="SAM" id="Coils"/>
    </source>
</evidence>
<feature type="compositionally biased region" description="Low complexity" evidence="2">
    <location>
        <begin position="1359"/>
        <end position="1375"/>
    </location>
</feature>
<evidence type="ECO:0000313" key="6">
    <source>
        <dbReference type="EMBL" id="BDY28264.1"/>
    </source>
</evidence>
<feature type="region of interest" description="Disordered" evidence="2">
    <location>
        <begin position="1307"/>
        <end position="1405"/>
    </location>
</feature>
<feature type="region of interest" description="Disordered" evidence="2">
    <location>
        <begin position="1518"/>
        <end position="1592"/>
    </location>
</feature>
<dbReference type="InterPro" id="IPR057746">
    <property type="entry name" value="CpnT-like_N"/>
</dbReference>
<feature type="compositionally biased region" description="Low complexity" evidence="2">
    <location>
        <begin position="287"/>
        <end position="308"/>
    </location>
</feature>
<dbReference type="Pfam" id="PF06259">
    <property type="entry name" value="Abhydrolase_8"/>
    <property type="match status" value="1"/>
</dbReference>
<dbReference type="Proteomes" id="UP001241092">
    <property type="component" value="Chromosome"/>
</dbReference>
<dbReference type="InterPro" id="IPR028949">
    <property type="entry name" value="Ntox15"/>
</dbReference>
<feature type="compositionally biased region" description="Polar residues" evidence="2">
    <location>
        <begin position="366"/>
        <end position="393"/>
    </location>
</feature>
<feature type="region of interest" description="Disordered" evidence="2">
    <location>
        <begin position="287"/>
        <end position="728"/>
    </location>
</feature>
<feature type="compositionally biased region" description="Polar residues" evidence="2">
    <location>
        <begin position="586"/>
        <end position="597"/>
    </location>
</feature>
<dbReference type="InterPro" id="IPR010427">
    <property type="entry name" value="DUF1023"/>
</dbReference>
<feature type="coiled-coil region" evidence="1">
    <location>
        <begin position="1715"/>
        <end position="1768"/>
    </location>
</feature>
<feature type="compositionally biased region" description="Low complexity" evidence="2">
    <location>
        <begin position="547"/>
        <end position="568"/>
    </location>
</feature>
<accession>A0AAI8TSX3</accession>
<gene>
    <name evidence="6" type="ORF">hbim_02195</name>
</gene>
<feature type="compositionally biased region" description="Basic and acidic residues" evidence="2">
    <location>
        <begin position="624"/>
        <end position="633"/>
    </location>
</feature>
<feature type="compositionally biased region" description="Basic and acidic residues" evidence="2">
    <location>
        <begin position="700"/>
        <end position="726"/>
    </location>
</feature>
<dbReference type="RefSeq" id="WP_276824743.1">
    <property type="nucleotide sequence ID" value="NZ_AP027452.1"/>
</dbReference>
<keyword evidence="1" id="KW-0175">Coiled coil</keyword>
<feature type="domain" description="Outer membrane channel protein CpnT-like N-terminal" evidence="5">
    <location>
        <begin position="10"/>
        <end position="146"/>
    </location>
</feature>
<feature type="compositionally biased region" description="Polar residues" evidence="2">
    <location>
        <begin position="1579"/>
        <end position="1590"/>
    </location>
</feature>
<feature type="compositionally biased region" description="Basic and acidic residues" evidence="2">
    <location>
        <begin position="1544"/>
        <end position="1578"/>
    </location>
</feature>
<evidence type="ECO:0000259" key="5">
    <source>
        <dbReference type="Pfam" id="PF25547"/>
    </source>
</evidence>
<sequence length="2082" mass="223268">MGIEIPPGLQWVSYLTGSEWPQGDETAMRRIGDYWRDAASDLSDLIPDLNRVRSETMSVLMGETADAAEEQFAMLFDGDYSVDKLSQAMSALGDLADGAGTEIEYTKLQIITSLAIAAAEIAWALAAAPETFGGSLSLIPPAEAATIMTVRQLVMMLLRQLLRKLGEAMTKTMVRRLLREAAQEIAIGLGQELAIQGFQVAQGNRDGIDWKQAGIVTAASGIGGAVGSPVGEGLTRAMGRSDNPVTNALKGALSGYGAGIAGNVAGTLGTGGDLDAVSIFGGAASSAATGGVHGAKSGSHGNSNNGNGRPDTGSPGRPDINGANGSRPNGETGNNGQQTHNGNDHQSSSNTSTSTSHSSSDTNSHAGVSQSQDTSAGSPATSTSQDPVSHTAPSSSTSTNGDGGSHSAPATHSGDSGPSGPSETSHAPAGQDGSSAQHEAGPTKEPTGTQEATSQNGTPTTDSGQQTHHSGEPKLGGDPTESSGTRPDTTAPSHPTDTNTTDTASHTTPSTPTDHTTSEPQPSAPVAQPAASTPSAPSTPSMPGPTSPSNTPTPTTPTNNPSTPQSAPAKASPTDTPAPTARPSLSDPSTAHTSTEPAGTPVARSAETSAAQDRSGQEITDQQDGQHHQDPGSKPESTIPPIAVTPVLPHAGGDSTSTQMGGNGRPDTARPGQRPVNGADRIGAPRDPADNPPPRNGAPPDRDGGRARPSEDPDHSNHSPANRETRNPAQIVDELGQHRTDQDNGQTADVHDAAQRVRDQWSDLTQAERDAVIAQETREGHRTDLGDLDGLPASVRDVLNRHNLVEDMVAVHPQHADAIREFAHAMNAHLADPENVARPAPVRSDQFNPSGRLKRLASLFSDSSEIRQLARNADAAWNAVYGHPENASPRQLYTYDPTAFNGDGRIAVAVGNLDTAAAVAVHTPGITTTIRSIELNVDNAENHHIRAHQEQGDLETAVVSWIGYDAPSGHPIKLGRETATQQFAEAGGHRLAHDVAGIVGSRSDSPSVHLFGHSYGSTTTAHAGVGGRLADYISTVTLLGSPGAGPLTHARDFGIGPENVYVASASRDVVTWTGAHMDGTPNRASTYLQNLSTSTFVGAVEGRYGSLTNLALGVSSLADRLSGRLSGLGQGFDPAMSEFGANRLAAQYSSPEHLGGIKPHTRYFASEEFNGKDPVLLRDNPNARVTESLDNFSHILTGNTDQISLETNHRDPSAMFGDPARTRTAEPALGYPANDCVPRTIDGFTERHPGTTVRQVEGEYGDRGVPRSDYERALGTQLRDATLDDIIAATRRGESVIVVDTYHAHGLPDGHPGSHTYSVEPNPDDPSRPLVYEGDERTPRPWPPQGIDHVSHTQIATFHPDGTPTHPNTDTTHTPRAGDGQRIAAEHRDPTDLPAHDRTDGHEYPPDHISDLLGLPAYHPGSLSDYEVRSVYLNGEQRMHALHENLVQRGVDPETRARAMFEARNELRSWARELMSDRAGAERLTRENPNHSWDDIVAKYRERGLDGDDLYNTIAERSMASRPSVNESLGLDPNRPPPLPEVRGAPDDRIGAEHPESDHTPTGETRPQADESGHDTHRPLQNTDLPSQLPTDPVLRDQVIAEAVARAQEQHQARVDEVQRLRDEIADLDARRRAADGDEAVLKQELDAKKKELTQAQYRADESRELIRAVSHADHLQESIQRELRTPASDDTALREVRQRIDEVRPDSDTRQAEIRRLAYEAARVEAERKEAVQAGDDARARELADRRKDLKADLKAARAELRYSDENLLRLGDDERQAAWDHQSPEMRGRLLAEQMTEAERRLASRYAEFVSGDNARSAVDLARSQNTDVAAALKHLREVQDAAAQARHIDLDAEIRARVDEVARQYIESRIRTNGIDDPWVARELMSNDQRAQHWPTLDLQHIRQDIADRLGPGLEWQFERQMRGLTRCTAEEVADALSVFHDDKVHPSRDGNLPARESFQASLREQLRAEAERLVEEGRFADPEQFLNEQVSFVMSRLAALHEQDCAGGGADHIPTYVGLPVLGDSSINSSLGSIWTQQIVDPDGNRNKLYKAIQAIAQAQIDAGRGDEPLDIWYTDVR</sequence>
<feature type="compositionally biased region" description="Polar residues" evidence="2">
    <location>
        <begin position="446"/>
        <end position="468"/>
    </location>
</feature>
<feature type="compositionally biased region" description="Low complexity" evidence="2">
    <location>
        <begin position="492"/>
        <end position="539"/>
    </location>
</feature>
<feature type="domain" description="DUF1023" evidence="3">
    <location>
        <begin position="902"/>
        <end position="1076"/>
    </location>
</feature>
<feature type="compositionally biased region" description="Basic and acidic residues" evidence="2">
    <location>
        <begin position="1384"/>
        <end position="1405"/>
    </location>
</feature>
<organism evidence="6 7">
    <name type="scientific">Mycolicibacterium mageritense</name>
    <name type="common">Mycobacterium mageritense</name>
    <dbReference type="NCBI Taxonomy" id="53462"/>
    <lineage>
        <taxon>Bacteria</taxon>
        <taxon>Bacillati</taxon>
        <taxon>Actinomycetota</taxon>
        <taxon>Actinomycetes</taxon>
        <taxon>Mycobacteriales</taxon>
        <taxon>Mycobacteriaceae</taxon>
        <taxon>Mycolicibacterium</taxon>
    </lineage>
</organism>
<dbReference type="InterPro" id="IPR029058">
    <property type="entry name" value="AB_hydrolase_fold"/>
</dbReference>
<feature type="compositionally biased region" description="Polar residues" evidence="2">
    <location>
        <begin position="606"/>
        <end position="620"/>
    </location>
</feature>
<feature type="coiled-coil region" evidence="1">
    <location>
        <begin position="1604"/>
        <end position="1638"/>
    </location>
</feature>
<dbReference type="SUPFAM" id="SSF53474">
    <property type="entry name" value="alpha/beta-Hydrolases"/>
    <property type="match status" value="1"/>
</dbReference>
<protein>
    <submittedName>
        <fullName evidence="6">Uncharacterized protein</fullName>
    </submittedName>
</protein>
<feature type="compositionally biased region" description="Polar residues" evidence="2">
    <location>
        <begin position="408"/>
        <end position="425"/>
    </location>
</feature>
<evidence type="ECO:0000313" key="7">
    <source>
        <dbReference type="Proteomes" id="UP001241092"/>
    </source>
</evidence>
<evidence type="ECO:0000259" key="4">
    <source>
        <dbReference type="Pfam" id="PF15604"/>
    </source>
</evidence>
<dbReference type="Pfam" id="PF25547">
    <property type="entry name" value="WXG100_2"/>
    <property type="match status" value="1"/>
</dbReference>
<proteinExistence type="predicted"/>
<dbReference type="Pfam" id="PF15604">
    <property type="entry name" value="Ntox15"/>
    <property type="match status" value="1"/>
</dbReference>
<name>A0AAI8TSX3_MYCME</name>